<dbReference type="Proteomes" id="UP000054683">
    <property type="component" value="Unassembled WGS sequence"/>
</dbReference>
<gene>
    <name evidence="1" type="ORF">AWB69_02915</name>
</gene>
<evidence type="ECO:0000313" key="1">
    <source>
        <dbReference type="EMBL" id="SAL32982.1"/>
    </source>
</evidence>
<dbReference type="EMBL" id="FCOK02000016">
    <property type="protein sequence ID" value="SAL32982.1"/>
    <property type="molecule type" value="Genomic_DNA"/>
</dbReference>
<protein>
    <submittedName>
        <fullName evidence="1">Uncharacterized protein</fullName>
    </submittedName>
</protein>
<name>A0A158GLS2_9BURK</name>
<dbReference type="AlphaFoldDB" id="A0A158GLS2"/>
<proteinExistence type="predicted"/>
<reference evidence="1 2" key="1">
    <citation type="submission" date="2016-01" db="EMBL/GenBank/DDBJ databases">
        <authorList>
            <person name="Oliw E.H."/>
        </authorList>
    </citation>
    <scope>NUCLEOTIDE SEQUENCE [LARGE SCALE GENOMIC DNA]</scope>
    <source>
        <strain evidence="1">LMG 27134</strain>
    </source>
</reference>
<organism evidence="1 2">
    <name type="scientific">Caballeronia udeis</name>
    <dbReference type="NCBI Taxonomy" id="1232866"/>
    <lineage>
        <taxon>Bacteria</taxon>
        <taxon>Pseudomonadati</taxon>
        <taxon>Pseudomonadota</taxon>
        <taxon>Betaproteobacteria</taxon>
        <taxon>Burkholderiales</taxon>
        <taxon>Burkholderiaceae</taxon>
        <taxon>Caballeronia</taxon>
    </lineage>
</organism>
<evidence type="ECO:0000313" key="2">
    <source>
        <dbReference type="Proteomes" id="UP000054683"/>
    </source>
</evidence>
<sequence>MNKPDAAKAAAAKAWDRPYKLIGGNGLQLRVATDGGKT</sequence>
<accession>A0A158GLS2</accession>